<accession>A0A6H2DLJ5</accession>
<feature type="domain" description="Glucose-methanol-choline oxidoreductase N-terminal" evidence="6">
    <location>
        <begin position="14"/>
        <end position="342"/>
    </location>
</feature>
<evidence type="ECO:0000256" key="4">
    <source>
        <dbReference type="ARBA" id="ARBA00022827"/>
    </source>
</evidence>
<keyword evidence="3" id="KW-0285">Flavoprotein</keyword>
<organism evidence="8 9">
    <name type="scientific">Parasphingorhabdus halotolerans</name>
    <dbReference type="NCBI Taxonomy" id="2725558"/>
    <lineage>
        <taxon>Bacteria</taxon>
        <taxon>Pseudomonadati</taxon>
        <taxon>Pseudomonadota</taxon>
        <taxon>Alphaproteobacteria</taxon>
        <taxon>Sphingomonadales</taxon>
        <taxon>Sphingomonadaceae</taxon>
        <taxon>Parasphingorhabdus</taxon>
    </lineage>
</organism>
<dbReference type="Pfam" id="PF05199">
    <property type="entry name" value="GMC_oxred_C"/>
    <property type="match status" value="1"/>
</dbReference>
<comment type="cofactor">
    <cofactor evidence="1">
        <name>FAD</name>
        <dbReference type="ChEBI" id="CHEBI:57692"/>
    </cofactor>
</comment>
<dbReference type="InterPro" id="IPR036188">
    <property type="entry name" value="FAD/NAD-bd_sf"/>
</dbReference>
<evidence type="ECO:0000313" key="9">
    <source>
        <dbReference type="Proteomes" id="UP000501600"/>
    </source>
</evidence>
<dbReference type="InterPro" id="IPR007867">
    <property type="entry name" value="GMC_OxRtase_C"/>
</dbReference>
<feature type="domain" description="Glucose-methanol-choline oxidoreductase C-terminal" evidence="7">
    <location>
        <begin position="435"/>
        <end position="554"/>
    </location>
</feature>
<gene>
    <name evidence="8" type="ORF">HF685_05635</name>
</gene>
<dbReference type="GO" id="GO:0016614">
    <property type="term" value="F:oxidoreductase activity, acting on CH-OH group of donors"/>
    <property type="evidence" value="ECO:0007669"/>
    <property type="project" value="InterPro"/>
</dbReference>
<evidence type="ECO:0000256" key="1">
    <source>
        <dbReference type="ARBA" id="ARBA00001974"/>
    </source>
</evidence>
<evidence type="ECO:0000256" key="3">
    <source>
        <dbReference type="ARBA" id="ARBA00022630"/>
    </source>
</evidence>
<evidence type="ECO:0000259" key="7">
    <source>
        <dbReference type="Pfam" id="PF05199"/>
    </source>
</evidence>
<sequence>MAEQENIPSTGRMYDAIVIGSGITGGMAAKELTEKGMHVLMLERGTPLEHGAGYIGEHASNWTIPFANLPNYQANEKDYATQSKNYAFDEATRQHFIKDSDEPYIQEGDTQFEWIRGARVGGRSLMWGRQVYRWAPVDFEANAIDGHGTDWPVRYDDLAPWYSHIEKFIGVTGKKEGLDYFPDGEFQKPMEMYALEKRIKGRLARHASELTYTMGRAAVLTEQLGDRAPCHYCGPCPRGCSTGSYFSTQSSTLPAAMKTGRLTLRANSAVQKILHDPATGKATGVQIKDMESGEQLIYKSRIIFLNASTIHSAQILLNSKSAAFPNGLANSSGVVGRFLMDHNEHGVNTGVFFDDIDRYFTGNRPNGTYIPRFRNIQSKDDDAEFIRSYGFQCNTIRLDHRFTMHQKGIGADYKESLRKPGPWIFAMVAFGETLPDANNRITLDENKRDAFGMPIVHIDMQFGENEDKMRSDMKQQADRILKAAGAAFIATASDEAGPISAIHEMGTIRMGKDPETSALNGWNQSHDVPNLFVTDGAAMASSGHVNPSLTYMALTARAADYAAKQWKKGAL</sequence>
<name>A0A6H2DLJ5_9SPHN</name>
<reference evidence="8 9" key="1">
    <citation type="submission" date="2020-04" db="EMBL/GenBank/DDBJ databases">
        <title>Genome sequence for Sphingorhabdus sp. strain M1.</title>
        <authorList>
            <person name="Park S.-J."/>
        </authorList>
    </citation>
    <scope>NUCLEOTIDE SEQUENCE [LARGE SCALE GENOMIC DNA]</scope>
    <source>
        <strain evidence="8 9">JK6</strain>
    </source>
</reference>
<dbReference type="PANTHER" id="PTHR42784">
    <property type="entry name" value="PYRANOSE 2-OXIDASE"/>
    <property type="match status" value="1"/>
</dbReference>
<dbReference type="SUPFAM" id="SSF51905">
    <property type="entry name" value="FAD/NAD(P)-binding domain"/>
    <property type="match status" value="1"/>
</dbReference>
<evidence type="ECO:0000256" key="5">
    <source>
        <dbReference type="ARBA" id="ARBA00023002"/>
    </source>
</evidence>
<dbReference type="Gene3D" id="3.50.50.60">
    <property type="entry name" value="FAD/NAD(P)-binding domain"/>
    <property type="match status" value="2"/>
</dbReference>
<proteinExistence type="inferred from homology"/>
<protein>
    <submittedName>
        <fullName evidence="8">GMC family oxidoreductase</fullName>
    </submittedName>
</protein>
<keyword evidence="9" id="KW-1185">Reference proteome</keyword>
<comment type="similarity">
    <text evidence="2">Belongs to the GMC oxidoreductase family.</text>
</comment>
<dbReference type="Pfam" id="PF00732">
    <property type="entry name" value="GMC_oxred_N"/>
    <property type="match status" value="1"/>
</dbReference>
<evidence type="ECO:0000256" key="2">
    <source>
        <dbReference type="ARBA" id="ARBA00010790"/>
    </source>
</evidence>
<dbReference type="RefSeq" id="WP_168818667.1">
    <property type="nucleotide sequence ID" value="NZ_CP051217.1"/>
</dbReference>
<dbReference type="InterPro" id="IPR000172">
    <property type="entry name" value="GMC_OxRdtase_N"/>
</dbReference>
<dbReference type="InterPro" id="IPR051473">
    <property type="entry name" value="P2Ox-like"/>
</dbReference>
<dbReference type="AlphaFoldDB" id="A0A6H2DLJ5"/>
<evidence type="ECO:0000259" key="6">
    <source>
        <dbReference type="Pfam" id="PF00732"/>
    </source>
</evidence>
<evidence type="ECO:0000313" key="8">
    <source>
        <dbReference type="EMBL" id="QJB68825.1"/>
    </source>
</evidence>
<dbReference type="PANTHER" id="PTHR42784:SF1">
    <property type="entry name" value="PYRANOSE 2-OXIDASE"/>
    <property type="match status" value="1"/>
</dbReference>
<dbReference type="GO" id="GO:0050660">
    <property type="term" value="F:flavin adenine dinucleotide binding"/>
    <property type="evidence" value="ECO:0007669"/>
    <property type="project" value="InterPro"/>
</dbReference>
<dbReference type="Proteomes" id="UP000501600">
    <property type="component" value="Chromosome"/>
</dbReference>
<dbReference type="KEGG" id="phao:HF685_05635"/>
<dbReference type="SUPFAM" id="SSF54373">
    <property type="entry name" value="FAD-linked reductases, C-terminal domain"/>
    <property type="match status" value="1"/>
</dbReference>
<dbReference type="EMBL" id="CP051217">
    <property type="protein sequence ID" value="QJB68825.1"/>
    <property type="molecule type" value="Genomic_DNA"/>
</dbReference>
<keyword evidence="4" id="KW-0274">FAD</keyword>
<keyword evidence="5" id="KW-0560">Oxidoreductase</keyword>